<dbReference type="InterPro" id="IPR050121">
    <property type="entry name" value="Cytochrome_P450_monoxygenase"/>
</dbReference>
<evidence type="ECO:0000256" key="2">
    <source>
        <dbReference type="ARBA" id="ARBA00004685"/>
    </source>
</evidence>
<keyword evidence="8" id="KW-0472">Membrane</keyword>
<dbReference type="AlphaFoldDB" id="A0A8K0T1X0"/>
<comment type="pathway">
    <text evidence="2">Mycotoxin biosynthesis.</text>
</comment>
<dbReference type="GO" id="GO:0016705">
    <property type="term" value="F:oxidoreductase activity, acting on paired donors, with incorporation or reduction of molecular oxygen"/>
    <property type="evidence" value="ECO:0007669"/>
    <property type="project" value="InterPro"/>
</dbReference>
<dbReference type="GO" id="GO:0020037">
    <property type="term" value="F:heme binding"/>
    <property type="evidence" value="ECO:0007669"/>
    <property type="project" value="InterPro"/>
</dbReference>
<comment type="similarity">
    <text evidence="3">Belongs to the cytochrome P450 family.</text>
</comment>
<keyword evidence="8" id="KW-0812">Transmembrane</keyword>
<comment type="caution">
    <text evidence="9">The sequence shown here is derived from an EMBL/GenBank/DDBJ whole genome shotgun (WGS) entry which is preliminary data.</text>
</comment>
<dbReference type="SUPFAM" id="SSF48264">
    <property type="entry name" value="Cytochrome P450"/>
    <property type="match status" value="1"/>
</dbReference>
<dbReference type="EMBL" id="JAGPNK010000004">
    <property type="protein sequence ID" value="KAH7323248.1"/>
    <property type="molecule type" value="Genomic_DNA"/>
</dbReference>
<dbReference type="Pfam" id="PF00067">
    <property type="entry name" value="p450"/>
    <property type="match status" value="1"/>
</dbReference>
<evidence type="ECO:0000256" key="5">
    <source>
        <dbReference type="ARBA" id="ARBA00022723"/>
    </source>
</evidence>
<dbReference type="InterPro" id="IPR002401">
    <property type="entry name" value="Cyt_P450_E_grp-I"/>
</dbReference>
<dbReference type="OrthoDB" id="1470350at2759"/>
<dbReference type="PRINTS" id="PR00463">
    <property type="entry name" value="EP450I"/>
</dbReference>
<proteinExistence type="inferred from homology"/>
<feature type="transmembrane region" description="Helical" evidence="8">
    <location>
        <begin position="20"/>
        <end position="40"/>
    </location>
</feature>
<accession>A0A8K0T1X0</accession>
<dbReference type="Proteomes" id="UP000813444">
    <property type="component" value="Unassembled WGS sequence"/>
</dbReference>
<dbReference type="Gene3D" id="1.10.630.10">
    <property type="entry name" value="Cytochrome P450"/>
    <property type="match status" value="1"/>
</dbReference>
<name>A0A8K0T1X0_9HYPO</name>
<keyword evidence="8" id="KW-1133">Transmembrane helix</keyword>
<gene>
    <name evidence="9" type="ORF">B0I35DRAFT_194498</name>
</gene>
<dbReference type="CDD" id="cd11058">
    <property type="entry name" value="CYP60B-like"/>
    <property type="match status" value="1"/>
</dbReference>
<sequence>MGFLHQVILEQWQVSRISLLGWLGLLAGCCCAAAVVYALCFDPLRDFPGPVSAKFSRLPYWFMVFRGLEVKWMQRLHQKYGPVVRFAPTELSFCDGHAWREIYLREKGREENIKDTRISPLYSGSVPPIGLTSDEDHARVRRLLAPAFSERALKLQEPLFQHYADTMLAKIAESAAVNEGVDMVKMFNYTTFDIMAQLVFGENLGLLDKQEYTGWVKSFIEMLPLFPLLQFINHYPWLKRALERVKPKSVEKRERSFFEYSVQAVDRRMKANPEQPDVWSLVLEGLSIEEMHANAMFFMIAGSETTATLLSGLTYLLLQNPDKLLRLTSEVRRAFDTREDITIERLATLDYLNACISEALRCYPPLPIGLPRLTPAGGNTVMGRYIPGNVAISVHHGATYTSEINFKDPHKFVPERWLGDPEYSTDNHYALQPFILGPRNCLGQAMAHFEMRLLFAKFIYSFDFELATPCEDWMDQRAFVVWQKKPLICKTTLRS</sequence>
<evidence type="ECO:0000256" key="6">
    <source>
        <dbReference type="ARBA" id="ARBA00023004"/>
    </source>
</evidence>
<keyword evidence="10" id="KW-1185">Reference proteome</keyword>
<keyword evidence="4 7" id="KW-0349">Heme</keyword>
<comment type="cofactor">
    <cofactor evidence="1 7">
        <name>heme</name>
        <dbReference type="ChEBI" id="CHEBI:30413"/>
    </cofactor>
</comment>
<evidence type="ECO:0000256" key="3">
    <source>
        <dbReference type="ARBA" id="ARBA00010617"/>
    </source>
</evidence>
<evidence type="ECO:0000256" key="8">
    <source>
        <dbReference type="SAM" id="Phobius"/>
    </source>
</evidence>
<dbReference type="PANTHER" id="PTHR24305:SF210">
    <property type="entry name" value="CYTOCHROME P450 MONOOXYGENASE ASQL-RELATED"/>
    <property type="match status" value="1"/>
</dbReference>
<reference evidence="9" key="1">
    <citation type="journal article" date="2021" name="Nat. Commun.">
        <title>Genetic determinants of endophytism in the Arabidopsis root mycobiome.</title>
        <authorList>
            <person name="Mesny F."/>
            <person name="Miyauchi S."/>
            <person name="Thiergart T."/>
            <person name="Pickel B."/>
            <person name="Atanasova L."/>
            <person name="Karlsson M."/>
            <person name="Huettel B."/>
            <person name="Barry K.W."/>
            <person name="Haridas S."/>
            <person name="Chen C."/>
            <person name="Bauer D."/>
            <person name="Andreopoulos W."/>
            <person name="Pangilinan J."/>
            <person name="LaButti K."/>
            <person name="Riley R."/>
            <person name="Lipzen A."/>
            <person name="Clum A."/>
            <person name="Drula E."/>
            <person name="Henrissat B."/>
            <person name="Kohler A."/>
            <person name="Grigoriev I.V."/>
            <person name="Martin F.M."/>
            <person name="Hacquard S."/>
        </authorList>
    </citation>
    <scope>NUCLEOTIDE SEQUENCE</scope>
    <source>
        <strain evidence="9">MPI-CAGE-CH-0235</strain>
    </source>
</reference>
<protein>
    <submittedName>
        <fullName evidence="9">Cytochrome P450</fullName>
    </submittedName>
</protein>
<dbReference type="GO" id="GO:0005506">
    <property type="term" value="F:iron ion binding"/>
    <property type="evidence" value="ECO:0007669"/>
    <property type="project" value="InterPro"/>
</dbReference>
<evidence type="ECO:0000256" key="1">
    <source>
        <dbReference type="ARBA" id="ARBA00001971"/>
    </source>
</evidence>
<evidence type="ECO:0000256" key="7">
    <source>
        <dbReference type="PIRSR" id="PIRSR602401-1"/>
    </source>
</evidence>
<dbReference type="GO" id="GO:0004497">
    <property type="term" value="F:monooxygenase activity"/>
    <property type="evidence" value="ECO:0007669"/>
    <property type="project" value="InterPro"/>
</dbReference>
<keyword evidence="5 7" id="KW-0479">Metal-binding</keyword>
<organism evidence="9 10">
    <name type="scientific">Stachybotrys elegans</name>
    <dbReference type="NCBI Taxonomy" id="80388"/>
    <lineage>
        <taxon>Eukaryota</taxon>
        <taxon>Fungi</taxon>
        <taxon>Dikarya</taxon>
        <taxon>Ascomycota</taxon>
        <taxon>Pezizomycotina</taxon>
        <taxon>Sordariomycetes</taxon>
        <taxon>Hypocreomycetidae</taxon>
        <taxon>Hypocreales</taxon>
        <taxon>Stachybotryaceae</taxon>
        <taxon>Stachybotrys</taxon>
    </lineage>
</organism>
<feature type="binding site" description="axial binding residue" evidence="7">
    <location>
        <position position="441"/>
    </location>
    <ligand>
        <name>heme</name>
        <dbReference type="ChEBI" id="CHEBI:30413"/>
    </ligand>
    <ligandPart>
        <name>Fe</name>
        <dbReference type="ChEBI" id="CHEBI:18248"/>
    </ligandPart>
</feature>
<dbReference type="PRINTS" id="PR00385">
    <property type="entry name" value="P450"/>
</dbReference>
<keyword evidence="6 7" id="KW-0408">Iron</keyword>
<evidence type="ECO:0000313" key="9">
    <source>
        <dbReference type="EMBL" id="KAH7323248.1"/>
    </source>
</evidence>
<dbReference type="InterPro" id="IPR036396">
    <property type="entry name" value="Cyt_P450_sf"/>
</dbReference>
<dbReference type="PANTHER" id="PTHR24305">
    <property type="entry name" value="CYTOCHROME P450"/>
    <property type="match status" value="1"/>
</dbReference>
<evidence type="ECO:0000313" key="10">
    <source>
        <dbReference type="Proteomes" id="UP000813444"/>
    </source>
</evidence>
<dbReference type="InterPro" id="IPR001128">
    <property type="entry name" value="Cyt_P450"/>
</dbReference>
<evidence type="ECO:0000256" key="4">
    <source>
        <dbReference type="ARBA" id="ARBA00022617"/>
    </source>
</evidence>